<dbReference type="AlphaFoldDB" id="A0AAV7AJV8"/>
<accession>A0AAV7AJV8</accession>
<dbReference type="EMBL" id="WNYA01000007">
    <property type="protein sequence ID" value="KAG8560324.1"/>
    <property type="molecule type" value="Genomic_DNA"/>
</dbReference>
<protein>
    <submittedName>
        <fullName evidence="1">Uncharacterized protein</fullName>
    </submittedName>
</protein>
<organism evidence="1 2">
    <name type="scientific">Engystomops pustulosus</name>
    <name type="common">Tungara frog</name>
    <name type="synonym">Physalaemus pustulosus</name>
    <dbReference type="NCBI Taxonomy" id="76066"/>
    <lineage>
        <taxon>Eukaryota</taxon>
        <taxon>Metazoa</taxon>
        <taxon>Chordata</taxon>
        <taxon>Craniata</taxon>
        <taxon>Vertebrata</taxon>
        <taxon>Euteleostomi</taxon>
        <taxon>Amphibia</taxon>
        <taxon>Batrachia</taxon>
        <taxon>Anura</taxon>
        <taxon>Neobatrachia</taxon>
        <taxon>Hyloidea</taxon>
        <taxon>Leptodactylidae</taxon>
        <taxon>Leiuperinae</taxon>
        <taxon>Engystomops</taxon>
    </lineage>
</organism>
<reference evidence="1" key="1">
    <citation type="thesis" date="2020" institute="ProQuest LLC" country="789 East Eisenhower Parkway, Ann Arbor, MI, USA">
        <title>Comparative Genomics and Chromosome Evolution.</title>
        <authorList>
            <person name="Mudd A.B."/>
        </authorList>
    </citation>
    <scope>NUCLEOTIDE SEQUENCE</scope>
    <source>
        <strain evidence="1">237g6f4</strain>
        <tissue evidence="1">Blood</tissue>
    </source>
</reference>
<evidence type="ECO:0000313" key="2">
    <source>
        <dbReference type="Proteomes" id="UP000824782"/>
    </source>
</evidence>
<gene>
    <name evidence="1" type="ORF">GDO81_014918</name>
</gene>
<evidence type="ECO:0000313" key="1">
    <source>
        <dbReference type="EMBL" id="KAG8560324.1"/>
    </source>
</evidence>
<keyword evidence="2" id="KW-1185">Reference proteome</keyword>
<comment type="caution">
    <text evidence="1">The sequence shown here is derived from an EMBL/GenBank/DDBJ whole genome shotgun (WGS) entry which is preliminary data.</text>
</comment>
<sequence>MVHGSTVHYKTPTQEITFSGSNFHHQTLEEISEKQEQELWVFFLSTSFQCSHDKCKSSSHKFHCFPYIDFPVGKINFELHNLHCSLIAIKHVNGVPPASCLTPLPYDRLP</sequence>
<name>A0AAV7AJV8_ENGPU</name>
<proteinExistence type="predicted"/>
<dbReference type="Proteomes" id="UP000824782">
    <property type="component" value="Unassembled WGS sequence"/>
</dbReference>